<dbReference type="PANTHER" id="PTHR47870:SF1">
    <property type="entry name" value="CYTOCHROME C-TYPE BIOGENESIS PROTEIN CCMH"/>
    <property type="match status" value="1"/>
</dbReference>
<evidence type="ECO:0000256" key="2">
    <source>
        <dbReference type="PROSITE-ProRule" id="PRU00339"/>
    </source>
</evidence>
<dbReference type="Gene3D" id="1.25.40.10">
    <property type="entry name" value="Tetratricopeptide repeat domain"/>
    <property type="match status" value="1"/>
</dbReference>
<name>R1IQE3_9GAMM</name>
<dbReference type="InterPro" id="IPR019734">
    <property type="entry name" value="TPR_rpt"/>
</dbReference>
<dbReference type="Proteomes" id="UP000011223">
    <property type="component" value="Unassembled WGS sequence"/>
</dbReference>
<dbReference type="InterPro" id="IPR011990">
    <property type="entry name" value="TPR-like_helical_dom_sf"/>
</dbReference>
<dbReference type="AlphaFoldDB" id="R1IQE3"/>
<dbReference type="GO" id="GO:0016829">
    <property type="term" value="F:lyase activity"/>
    <property type="evidence" value="ECO:0007669"/>
    <property type="project" value="UniProtKB-KW"/>
</dbReference>
<accession>R1IQE3</accession>
<keyword evidence="1" id="KW-0201">Cytochrome c-type biogenesis</keyword>
<keyword evidence="2" id="KW-0802">TPR repeat</keyword>
<dbReference type="PROSITE" id="PS50005">
    <property type="entry name" value="TPR"/>
    <property type="match status" value="1"/>
</dbReference>
<protein>
    <submittedName>
        <fullName evidence="3">Cytochrome c-type heme lyase subunit nrfG, nitrite reductase complex assembly</fullName>
    </submittedName>
</protein>
<comment type="caution">
    <text evidence="3">The sequence shown here is derived from an EMBL/GenBank/DDBJ whole genome shotgun (WGS) entry which is preliminary data.</text>
</comment>
<dbReference type="eggNOG" id="COG4235">
    <property type="taxonomic scope" value="Bacteria"/>
</dbReference>
<feature type="repeat" description="TPR" evidence="2">
    <location>
        <begin position="52"/>
        <end position="85"/>
    </location>
</feature>
<organism evidence="3 4">
    <name type="scientific">Grimontia indica</name>
    <dbReference type="NCBI Taxonomy" id="1056512"/>
    <lineage>
        <taxon>Bacteria</taxon>
        <taxon>Pseudomonadati</taxon>
        <taxon>Pseudomonadota</taxon>
        <taxon>Gammaproteobacteria</taxon>
        <taxon>Vibrionales</taxon>
        <taxon>Vibrionaceae</taxon>
        <taxon>Grimontia</taxon>
    </lineage>
</organism>
<sequence>MLSTTTLVYTKLGEPSLLIVKGQTATELSTTTDITPRLERLQTQIKADTQNGHLWFELGNEYMSRGEFKNAALVYHYAERLSESPSADVFAAQATAKYYANGQRFDQSVERWLNDAISIQPDNAAANMLLASEYFLSAQYALAIRHWTIILDANHPDTDRAAVIASINQAKRMIK</sequence>
<evidence type="ECO:0000313" key="4">
    <source>
        <dbReference type="Proteomes" id="UP000011223"/>
    </source>
</evidence>
<reference evidence="3 4" key="1">
    <citation type="journal article" date="2014" name="PLoS ONE">
        <title>Grimontia indica AK16(T), sp. nov., Isolated from a Seawater Sample Reports the Presence of Pathogenic Genes Similar to Vibrio Genus.</title>
        <authorList>
            <person name="Singh A."/>
            <person name="Vaidya B."/>
            <person name="Khatri I."/>
            <person name="Srinivas T.N."/>
            <person name="Subramanian S."/>
            <person name="Korpole S."/>
            <person name="Pinnaka A.K."/>
        </authorList>
    </citation>
    <scope>NUCLEOTIDE SEQUENCE [LARGE SCALE GENOMIC DNA]</scope>
    <source>
        <strain evidence="3 4">AK16</strain>
    </source>
</reference>
<gene>
    <name evidence="3" type="ORF">D515_01486</name>
</gene>
<dbReference type="PANTHER" id="PTHR47870">
    <property type="entry name" value="CYTOCHROME C-TYPE BIOGENESIS PROTEIN CCMH"/>
    <property type="match status" value="1"/>
</dbReference>
<evidence type="ECO:0000313" key="3">
    <source>
        <dbReference type="EMBL" id="EOD79692.1"/>
    </source>
</evidence>
<dbReference type="GO" id="GO:0017004">
    <property type="term" value="P:cytochrome complex assembly"/>
    <property type="evidence" value="ECO:0007669"/>
    <property type="project" value="UniProtKB-KW"/>
</dbReference>
<evidence type="ECO:0000256" key="1">
    <source>
        <dbReference type="ARBA" id="ARBA00022748"/>
    </source>
</evidence>
<keyword evidence="4" id="KW-1185">Reference proteome</keyword>
<dbReference type="EMBL" id="ANFM02000018">
    <property type="protein sequence ID" value="EOD79692.1"/>
    <property type="molecule type" value="Genomic_DNA"/>
</dbReference>
<keyword evidence="3" id="KW-0456">Lyase</keyword>
<proteinExistence type="predicted"/>
<dbReference type="InterPro" id="IPR051263">
    <property type="entry name" value="C-type_cytochrome_biogenesis"/>
</dbReference>
<dbReference type="SUPFAM" id="SSF48452">
    <property type="entry name" value="TPR-like"/>
    <property type="match status" value="1"/>
</dbReference>